<dbReference type="FunFam" id="3.40.47.10:FF:000019">
    <property type="entry name" value="Polyketide synthase type I"/>
    <property type="match status" value="1"/>
</dbReference>
<dbReference type="PROSITE" id="PS52004">
    <property type="entry name" value="KS3_2"/>
    <property type="match status" value="1"/>
</dbReference>
<organism>
    <name type="scientific">Branchiostoma floridae</name>
    <name type="common">Florida lancelet</name>
    <name type="synonym">Amphioxus</name>
    <dbReference type="NCBI Taxonomy" id="7739"/>
    <lineage>
        <taxon>Eukaryota</taxon>
        <taxon>Metazoa</taxon>
        <taxon>Chordata</taxon>
        <taxon>Cephalochordata</taxon>
        <taxon>Leptocardii</taxon>
        <taxon>Amphioxiformes</taxon>
        <taxon>Branchiostomatidae</taxon>
        <taxon>Branchiostoma</taxon>
    </lineage>
</organism>
<dbReference type="Pfam" id="PF14765">
    <property type="entry name" value="PS-DH"/>
    <property type="match status" value="1"/>
</dbReference>
<evidence type="ECO:0000259" key="6">
    <source>
        <dbReference type="PROSITE" id="PS52004"/>
    </source>
</evidence>
<evidence type="ECO:0000256" key="1">
    <source>
        <dbReference type="ARBA" id="ARBA00022450"/>
    </source>
</evidence>
<evidence type="ECO:0000259" key="7">
    <source>
        <dbReference type="PROSITE" id="PS52019"/>
    </source>
</evidence>
<keyword evidence="1" id="KW-0596">Phosphopantetheine</keyword>
<dbReference type="SMART" id="SM00827">
    <property type="entry name" value="PKS_AT"/>
    <property type="match status" value="1"/>
</dbReference>
<dbReference type="SUPFAM" id="SSF53901">
    <property type="entry name" value="Thiolase-like"/>
    <property type="match status" value="1"/>
</dbReference>
<keyword evidence="3" id="KW-0808">Transferase</keyword>
<dbReference type="Gene3D" id="3.40.47.10">
    <property type="match status" value="1"/>
</dbReference>
<dbReference type="Pfam" id="PF02801">
    <property type="entry name" value="Ketoacyl-synt_C"/>
    <property type="match status" value="1"/>
</dbReference>
<dbReference type="InterPro" id="IPR032821">
    <property type="entry name" value="PKS_assoc"/>
</dbReference>
<dbReference type="SUPFAM" id="SSF55048">
    <property type="entry name" value="Probable ACP-binding domain of malonyl-CoA ACP transacylase"/>
    <property type="match status" value="1"/>
</dbReference>
<name>C3YVH3_BRAFL</name>
<keyword evidence="2" id="KW-0597">Phosphoprotein</keyword>
<feature type="region of interest" description="C-terminal hotdog fold" evidence="5">
    <location>
        <begin position="1052"/>
        <end position="1204"/>
    </location>
</feature>
<sequence>MAVPPEDSIAIVGLWCRFPHADSPDDFWRVLVNGEDCMEEIPPDRWSQDAWYSPDKNAPGKIFVQRAGFVQGYKMFDPSLFGLRDEEASRMDPQQRFMLECSYKAFENAGITMDELHGSDTGVFVGLMNTEYLLDGDIDLTQMTNHTITGTATSLVAARVAYTFNLTGPALTVDTACSSGLYAVHLGCQAIKTGDCSMAVCGGVSFILRPNMFVSLCRAGMASPEGRCKPFSAAADGYARGEGCGVVILKKLSKALENNDHIWGVIHTAVNQDGRTTIPITAPSQSQQEKLLRSILERYRFDPDHIDYIEAHGTGTPVGDPVEANSLGNVIGKSRKADDDPVLLGSVKGNIGHLESAAGLAGLIKVLLMMKYKQIVPNVHFDRPNPNIDFDHLRLYVPTEVLDWTLRGKDRRLACVNSFGFGGSNSHALVEQFPQDNDESPEHVNKEQGKAYVVVVSARKRESLKLSVEDLIEHLEQNPDISLERLAYTSTVRRTHHNFRLAVSGSTVDGIKQSLENALSGIEGAVRTRTIRRKTGRGDDVGPDKRVIFVFGGQGTLWEGVCLDLIDKEPVFWRKLTEVDDLLCQHVEWSLLDKLSDKEDFHVPIVAQSIIFATQVSLFALWQSWGITPDAILGHSVGEVAAAHCSGTLSLPEAVRVIYHRGRLQNEVTGGKMLVVGNLPVEKVLDMCSKVSGKVGLAAENSATSCTVSGDDAAIDELHAVLKAMNENDLAGQLFLRELDVKAAYHSHQMEPIREVLESMLRDLQGQPPTVELYSTVTGKRATEDEFVTGEYWGRNVRQPVMFSTAMSEALHRGKQNIVMEVGPKAALRSNIKQIASEVILIYVASIKPNQEHASILHSLCDLYQAGLMPTWDAFFVEGMHTPIDVPRYQFARKPLWFETEKAVARRQGRDLSSGFTHPFLSHVSATPPLYKCSISKQTTPYVYDHVLDDTVVVPGAHYFELGLAACIEVITPRQPVSNCRTSVEFLTPVTVSQGGEVDINVSLQHDEALQLVHFEERTERALHARGTVTYGPDKQQTIENLDVDDIRYRCNDTVSHDDLYNKIETTGFYYGPTLSRLRECRYGDGPGGKEAIAFIDVHDLVAQEMHSCCIHPAIHDCLLQAHFLLGLDILQQSAGRRVSFLPVSIESVVVVKPPEQQMWVYVKQSRRTAGTMTSNGVIVGTNGQIILELRGLTIRFWKEGSPSNFADMFYTTSWTGYSSDWKGKIGPELINKTCHLRCLVLEDECGIMDHIKPLVSSESVFIPLQDIESIDYKNDEQALQKMLQVNNVNLADVDLVLHCCGISLLEAETTDTESLDARIQLACASLRQLIKMAVASGQTIPLKVVTRNSSVSLIDLAGTPLWGLVRCAIREAAYPSLQLVELSRGDHWETHTLLHELVTGELNSYTEIMFVRSKKYFLEIQSSTLHAESAVYRTNRGESGCRLKIQTADTMEPLRIHAVYEGNVEATPTGAEDSVIVNVQQFHVHPGSLYPVTRESEDGTVVHWSASSNQNWDLLGLDFVGTVTKVPEKCKLHVGDFVVGIYPAVASSVVSLPAPVVHKLADLPCLCETPCLSYFVLAWEILVNQLHIKPKQRIVVIDEHAESAMIETRVIAAVANALRSTCQIMTCAHGHTGIPEKEYDVAIVVRRRKRLRSQLSDVIATNGRVVYICGQMSDQERSRTSPMWIRSDVTILQVSTCTVFQETNLKVIMPKVFKWLSHSLPQHAMIQIPVTNSHLSSSLLHKKETENDRSVAGESLRVLRLDGQELPVICTRQTLFRKDASYIVVGGLTGLGFLTVRFLAERGAGHIAIMSRSQPKQDVVAELKTLEETFGARIIYLQADVSSYDSVNSALEELHISFPRIPLKGVFHSAVVISDGVLINQDHVQFQRGMGAKVSGTWNLHLATRHLNLDYFVGFSSVSSVLGNGGQTSYGAANSVLDGIVHLRRQLGLSGQVINWGALQLGLLERDRKVAKFLEQIGILPIDKDCICESLETCLIANPSQITVVNLDRPKFRQFLQELPDFKRLEVVLGGPAESSPDDTAVVTSVTVGNLSKMDKRAQQKSLGDFTRLLFVKLLSAEDETVNMYTSIVNLGMDSQLALNAQSIFRKQLNVDVPVVALLSQESTVQSISDLV</sequence>
<dbReference type="Gene3D" id="3.90.180.10">
    <property type="entry name" value="Medium-chain alcohol dehydrogenases, catalytic domain"/>
    <property type="match status" value="1"/>
</dbReference>
<dbReference type="InterPro" id="IPR013968">
    <property type="entry name" value="PKS_KR"/>
</dbReference>
<protein>
    <recommendedName>
        <fullName evidence="9">Carrier domain-containing protein</fullName>
    </recommendedName>
</protein>
<dbReference type="EMBL" id="GG666557">
    <property type="protein sequence ID" value="EEN55696.1"/>
    <property type="molecule type" value="Genomic_DNA"/>
</dbReference>
<dbReference type="Pfam" id="PF00550">
    <property type="entry name" value="PP-binding"/>
    <property type="match status" value="1"/>
</dbReference>
<feature type="region of interest" description="N-terminal hotdog fold" evidence="5">
    <location>
        <begin position="914"/>
        <end position="1036"/>
    </location>
</feature>
<dbReference type="InParanoid" id="C3YVH3"/>
<dbReference type="InterPro" id="IPR001227">
    <property type="entry name" value="Ac_transferase_dom_sf"/>
</dbReference>
<comment type="catalytic activity">
    <reaction evidence="4">
        <text>holo-[ACP] + malonyl-CoA = malonyl-[ACP] + CoA</text>
        <dbReference type="Rhea" id="RHEA:41792"/>
        <dbReference type="Rhea" id="RHEA-COMP:9623"/>
        <dbReference type="Rhea" id="RHEA-COMP:9685"/>
        <dbReference type="ChEBI" id="CHEBI:57287"/>
        <dbReference type="ChEBI" id="CHEBI:57384"/>
        <dbReference type="ChEBI" id="CHEBI:64479"/>
        <dbReference type="ChEBI" id="CHEBI:78449"/>
        <dbReference type="EC" id="2.3.1.39"/>
    </reaction>
    <physiologicalReaction direction="left-to-right" evidence="4">
        <dbReference type="Rhea" id="RHEA:41793"/>
    </physiologicalReaction>
</comment>
<dbReference type="InterPro" id="IPR049551">
    <property type="entry name" value="PKS_DH_C"/>
</dbReference>
<accession>C3YVH3</accession>
<feature type="active site" description="Proton acceptor; for dehydratase activity" evidence="5">
    <location>
        <position position="946"/>
    </location>
</feature>
<proteinExistence type="predicted"/>
<dbReference type="STRING" id="7739.C3YVH3"/>
<evidence type="ECO:0000256" key="3">
    <source>
        <dbReference type="ARBA" id="ARBA00022679"/>
    </source>
</evidence>
<dbReference type="InterPro" id="IPR049552">
    <property type="entry name" value="PKS_DH_N"/>
</dbReference>
<dbReference type="InterPro" id="IPR042104">
    <property type="entry name" value="PKS_dehydratase_sf"/>
</dbReference>
<dbReference type="SUPFAM" id="SSF52151">
    <property type="entry name" value="FabD/lysophospholipase-like"/>
    <property type="match status" value="1"/>
</dbReference>
<dbReference type="SMART" id="SM00822">
    <property type="entry name" value="PKS_KR"/>
    <property type="match status" value="1"/>
</dbReference>
<gene>
    <name evidence="8" type="ORF">BRAFLDRAFT_205831</name>
</gene>
<dbReference type="PROSITE" id="PS52019">
    <property type="entry name" value="PKS_MFAS_DH"/>
    <property type="match status" value="1"/>
</dbReference>
<feature type="non-terminal residue" evidence="8">
    <location>
        <position position="2133"/>
    </location>
</feature>
<dbReference type="InterPro" id="IPR020807">
    <property type="entry name" value="PKS_DH"/>
</dbReference>
<evidence type="ECO:0000256" key="5">
    <source>
        <dbReference type="PROSITE-ProRule" id="PRU01363"/>
    </source>
</evidence>
<dbReference type="SMART" id="SM00826">
    <property type="entry name" value="PKS_DH"/>
    <property type="match status" value="1"/>
</dbReference>
<dbReference type="PANTHER" id="PTHR45681">
    <property type="entry name" value="POLYKETIDE SYNTHASE 44-RELATED"/>
    <property type="match status" value="1"/>
</dbReference>
<dbReference type="InterPro" id="IPR014043">
    <property type="entry name" value="Acyl_transferase_dom"/>
</dbReference>
<dbReference type="SMART" id="SM00825">
    <property type="entry name" value="PKS_KS"/>
    <property type="match status" value="1"/>
</dbReference>
<dbReference type="InterPro" id="IPR014030">
    <property type="entry name" value="Ketoacyl_synth_N"/>
</dbReference>
<dbReference type="InterPro" id="IPR057326">
    <property type="entry name" value="KR_dom"/>
</dbReference>
<dbReference type="PANTHER" id="PTHR45681:SF8">
    <property type="entry name" value="CARRIER DOMAIN-CONTAINING PROTEIN"/>
    <property type="match status" value="1"/>
</dbReference>
<dbReference type="Pfam" id="PF21089">
    <property type="entry name" value="PKS_DH_N"/>
    <property type="match status" value="1"/>
</dbReference>
<feature type="domain" description="Ketosynthase family 3 (KS3)" evidence="6">
    <location>
        <begin position="6"/>
        <end position="432"/>
    </location>
</feature>
<dbReference type="UniPathway" id="UPA00094"/>
<dbReference type="Gene3D" id="3.30.70.3290">
    <property type="match status" value="1"/>
</dbReference>
<reference evidence="8" key="1">
    <citation type="journal article" date="2008" name="Nature">
        <title>The amphioxus genome and the evolution of the chordate karyotype.</title>
        <authorList>
            <consortium name="US DOE Joint Genome Institute (JGI-PGF)"/>
            <person name="Putnam N.H."/>
            <person name="Butts T."/>
            <person name="Ferrier D.E.K."/>
            <person name="Furlong R.F."/>
            <person name="Hellsten U."/>
            <person name="Kawashima T."/>
            <person name="Robinson-Rechavi M."/>
            <person name="Shoguchi E."/>
            <person name="Terry A."/>
            <person name="Yu J.-K."/>
            <person name="Benito-Gutierrez E.L."/>
            <person name="Dubchak I."/>
            <person name="Garcia-Fernandez J."/>
            <person name="Gibson-Brown J.J."/>
            <person name="Grigoriev I.V."/>
            <person name="Horton A.C."/>
            <person name="de Jong P.J."/>
            <person name="Jurka J."/>
            <person name="Kapitonov V.V."/>
            <person name="Kohara Y."/>
            <person name="Kuroki Y."/>
            <person name="Lindquist E."/>
            <person name="Lucas S."/>
            <person name="Osoegawa K."/>
            <person name="Pennacchio L.A."/>
            <person name="Salamov A.A."/>
            <person name="Satou Y."/>
            <person name="Sauka-Spengler T."/>
            <person name="Schmutz J."/>
            <person name="Shin-I T."/>
            <person name="Toyoda A."/>
            <person name="Bronner-Fraser M."/>
            <person name="Fujiyama A."/>
            <person name="Holland L.Z."/>
            <person name="Holland P.W.H."/>
            <person name="Satoh N."/>
            <person name="Rokhsar D.S."/>
        </authorList>
    </citation>
    <scope>NUCLEOTIDE SEQUENCE [LARGE SCALE GENOMIC DNA]</scope>
    <source>
        <strain evidence="8">S238N-H82</strain>
        <tissue evidence="8">Testes</tissue>
    </source>
</reference>
<dbReference type="SUPFAM" id="SSF47336">
    <property type="entry name" value="ACP-like"/>
    <property type="match status" value="1"/>
</dbReference>
<dbReference type="InterPro" id="IPR049900">
    <property type="entry name" value="PKS_mFAS_DH"/>
</dbReference>
<feature type="domain" description="PKS/mFAS DH" evidence="7">
    <location>
        <begin position="914"/>
        <end position="1204"/>
    </location>
</feature>
<dbReference type="GO" id="GO:0004315">
    <property type="term" value="F:3-oxoacyl-[acyl-carrier-protein] synthase activity"/>
    <property type="evidence" value="ECO:0007669"/>
    <property type="project" value="InterPro"/>
</dbReference>
<dbReference type="Pfam" id="PF00698">
    <property type="entry name" value="Acyl_transf_1"/>
    <property type="match status" value="1"/>
</dbReference>
<dbReference type="InterPro" id="IPR014031">
    <property type="entry name" value="Ketoacyl_synth_C"/>
</dbReference>
<dbReference type="PROSITE" id="PS00606">
    <property type="entry name" value="KS3_1"/>
    <property type="match status" value="1"/>
</dbReference>
<dbReference type="GO" id="GO:0006633">
    <property type="term" value="P:fatty acid biosynthetic process"/>
    <property type="evidence" value="ECO:0007669"/>
    <property type="project" value="UniProtKB-UniPathway"/>
</dbReference>
<feature type="active site" description="Proton donor; for dehydratase activity" evidence="5">
    <location>
        <position position="1117"/>
    </location>
</feature>
<dbReference type="InterPro" id="IPR009081">
    <property type="entry name" value="PP-bd_ACP"/>
</dbReference>
<dbReference type="Pfam" id="PF16197">
    <property type="entry name" value="KAsynt_C_assoc"/>
    <property type="match status" value="1"/>
</dbReference>
<dbReference type="InterPro" id="IPR050444">
    <property type="entry name" value="Polyketide_Synthase"/>
</dbReference>
<dbReference type="InterPro" id="IPR036736">
    <property type="entry name" value="ACP-like_sf"/>
</dbReference>
<evidence type="ECO:0008006" key="9">
    <source>
        <dbReference type="Google" id="ProtNLM"/>
    </source>
</evidence>
<dbReference type="GO" id="GO:0004314">
    <property type="term" value="F:[acyl-carrier-protein] S-malonyltransferase activity"/>
    <property type="evidence" value="ECO:0007669"/>
    <property type="project" value="UniProtKB-EC"/>
</dbReference>
<dbReference type="InterPro" id="IPR016036">
    <property type="entry name" value="Malonyl_transacylase_ACP-bd"/>
</dbReference>
<dbReference type="Pfam" id="PF08659">
    <property type="entry name" value="KR"/>
    <property type="match status" value="1"/>
</dbReference>
<evidence type="ECO:0000256" key="2">
    <source>
        <dbReference type="ARBA" id="ARBA00022553"/>
    </source>
</evidence>
<dbReference type="CDD" id="cd00833">
    <property type="entry name" value="PKS"/>
    <property type="match status" value="1"/>
</dbReference>
<dbReference type="Pfam" id="PF00109">
    <property type="entry name" value="ketoacyl-synt"/>
    <property type="match status" value="1"/>
</dbReference>
<dbReference type="Gene3D" id="3.40.50.720">
    <property type="entry name" value="NAD(P)-binding Rossmann-like Domain"/>
    <property type="match status" value="2"/>
</dbReference>
<evidence type="ECO:0000313" key="8">
    <source>
        <dbReference type="EMBL" id="EEN55696.1"/>
    </source>
</evidence>
<dbReference type="eggNOG" id="KOG1202">
    <property type="taxonomic scope" value="Eukaryota"/>
</dbReference>
<dbReference type="Gene3D" id="3.40.366.10">
    <property type="entry name" value="Malonyl-Coenzyme A Acyl Carrier Protein, domain 2"/>
    <property type="match status" value="1"/>
</dbReference>
<evidence type="ECO:0000256" key="4">
    <source>
        <dbReference type="ARBA" id="ARBA00048404"/>
    </source>
</evidence>
<dbReference type="InterPro" id="IPR018201">
    <property type="entry name" value="Ketoacyl_synth_AS"/>
</dbReference>
<dbReference type="InterPro" id="IPR016039">
    <property type="entry name" value="Thiolase-like"/>
</dbReference>
<dbReference type="Gene3D" id="3.10.129.110">
    <property type="entry name" value="Polyketide synthase dehydratase"/>
    <property type="match status" value="1"/>
</dbReference>
<dbReference type="InterPro" id="IPR036291">
    <property type="entry name" value="NAD(P)-bd_dom_sf"/>
</dbReference>
<dbReference type="InterPro" id="IPR016035">
    <property type="entry name" value="Acyl_Trfase/lysoPLipase"/>
</dbReference>
<dbReference type="SUPFAM" id="SSF51735">
    <property type="entry name" value="NAD(P)-binding Rossmann-fold domains"/>
    <property type="match status" value="2"/>
</dbReference>
<dbReference type="InterPro" id="IPR020841">
    <property type="entry name" value="PKS_Beta-ketoAc_synthase_dom"/>
</dbReference>